<feature type="region of interest" description="Disordered" evidence="2">
    <location>
        <begin position="957"/>
        <end position="977"/>
    </location>
</feature>
<dbReference type="InterPro" id="IPR013103">
    <property type="entry name" value="RVT_2"/>
</dbReference>
<feature type="domain" description="Reverse transcriptase Ty1/copia-type" evidence="3">
    <location>
        <begin position="516"/>
        <end position="586"/>
    </location>
</feature>
<dbReference type="Pfam" id="PF22936">
    <property type="entry name" value="Pol_BBD"/>
    <property type="match status" value="1"/>
</dbReference>
<dbReference type="AlphaFoldDB" id="A0A6L2P7L6"/>
<dbReference type="Pfam" id="PF07727">
    <property type="entry name" value="RVT_2"/>
    <property type="match status" value="1"/>
</dbReference>
<feature type="compositionally biased region" description="Basic and acidic residues" evidence="2">
    <location>
        <begin position="959"/>
        <end position="977"/>
    </location>
</feature>
<evidence type="ECO:0000313" key="6">
    <source>
        <dbReference type="EMBL" id="GEU94356.1"/>
    </source>
</evidence>
<protein>
    <submittedName>
        <fullName evidence="6">Uncharacterized protein</fullName>
    </submittedName>
</protein>
<organism evidence="6">
    <name type="scientific">Tanacetum cinerariifolium</name>
    <name type="common">Dalmatian daisy</name>
    <name type="synonym">Chrysanthemum cinerariifolium</name>
    <dbReference type="NCBI Taxonomy" id="118510"/>
    <lineage>
        <taxon>Eukaryota</taxon>
        <taxon>Viridiplantae</taxon>
        <taxon>Streptophyta</taxon>
        <taxon>Embryophyta</taxon>
        <taxon>Tracheophyta</taxon>
        <taxon>Spermatophyta</taxon>
        <taxon>Magnoliopsida</taxon>
        <taxon>eudicotyledons</taxon>
        <taxon>Gunneridae</taxon>
        <taxon>Pentapetalae</taxon>
        <taxon>asterids</taxon>
        <taxon>campanulids</taxon>
        <taxon>Asterales</taxon>
        <taxon>Asteraceae</taxon>
        <taxon>Asteroideae</taxon>
        <taxon>Anthemideae</taxon>
        <taxon>Anthemidinae</taxon>
        <taxon>Tanacetum</taxon>
    </lineage>
</organism>
<gene>
    <name evidence="6" type="ORF">Tci_066334</name>
</gene>
<reference evidence="6" key="1">
    <citation type="journal article" date="2019" name="Sci. Rep.">
        <title>Draft genome of Tanacetum cinerariifolium, the natural source of mosquito coil.</title>
        <authorList>
            <person name="Yamashiro T."/>
            <person name="Shiraishi A."/>
            <person name="Satake H."/>
            <person name="Nakayama K."/>
        </authorList>
    </citation>
    <scope>NUCLEOTIDE SEQUENCE</scope>
</reference>
<feature type="region of interest" description="Disordered" evidence="2">
    <location>
        <begin position="642"/>
        <end position="703"/>
    </location>
</feature>
<evidence type="ECO:0000259" key="5">
    <source>
        <dbReference type="Pfam" id="PF25597"/>
    </source>
</evidence>
<evidence type="ECO:0000256" key="1">
    <source>
        <dbReference type="SAM" id="Coils"/>
    </source>
</evidence>
<name>A0A6L2P7L6_TANCI</name>
<feature type="coiled-coil region" evidence="1">
    <location>
        <begin position="728"/>
        <end position="769"/>
    </location>
</feature>
<accession>A0A6L2P7L6</accession>
<sequence>MDKCKKGLGYNAFPPPYTGSFMPPKLDLVYPSLDDFVDVNESVSDSIVKKPTVESNKPKTVRKENGAPIIKDCVFESEEEDEPKPINNITTSKNSKINQKVNTVRAKKVDTARPKAVLNAVQENHVNAVKASACWVWRPKHKVLDHVSRNNGASMYFKIFDYGNPQLDLKDKGVIDSGCSRHMIGNISYLIDFEEIDGGFVAFGGNSKGGKITRKGKIRTGKLDFEDVYFVKELNFNLFSVSQMCDKKNSVLFTDIAYVVLSPDFKLTDESHVLLKVPRKVNRCRKSTLSFMRPFECPVTILNTMDHLCKFDEKANEGFFIGYSTNSKAFRVFNGRTRIVEENLHVKFSKNTPNIAGSGPNWLFDIDALTKSMNYKPVVAGNQSNGSAGIKACDNVGFFRCWIQTIKEEEKNDDKDLGKEYSNVPSTEEPRVNHGKDANNIVYGCADDLNMSDLEEIGIFSDAENDASGADMNNLDTYFQVTLVPTTRIHKDHPLNQDQSWIEAMQEELLQFKLQEVWTLVELLKGKRAIGTIWVFRNKKDERGIVIKNKATLVAQGYTQEEGIDYNEVFALVARIKAIRGSLCLSTPSLEELKFPDRVYKVEKALYGLHQAPRAWEGCLEWNGKAAKDEIGTSAHNLNVSDVKIERKQKQKDRKDSIKKKTVNGEEQLQALVDRKKKQKPTKPKRQDTKETQPSGPTTNVEDEAFNEENVSKHFNDPLHSGEDRDQLKKLMEICTNLQNRVFDLENTKTAQAQEIDSLKRRVKKLERRQKSKTHGLKRLYKVGSSARVESSVEECLGKEDASKQERNIADIDADKEITLVNETAEDQGSVVEEVNAASIATSITAITTTTATTLTIAMDEIILAKALIKIKTSWSKANGIVMQEPSETPTPTPIVSSQQPSKVHEKARKLQEDIYEQQRLVRERAKQEEEANSALIETYEYIQVKVDADYQLAKSSKRAGDELDQERSKKQKVEDDKESVELKQCLEIIPDDGDEVTIDATPLSVKNSIVDYKIYKEGKKNYFQIFRADECELECNGNVVAARAEGNCNGNNKNQINGYNYRGIGHLLGTPQSDEEEGMMLIFRLSC</sequence>
<evidence type="ECO:0000259" key="4">
    <source>
        <dbReference type="Pfam" id="PF22936"/>
    </source>
</evidence>
<feature type="region of interest" description="Disordered" evidence="2">
    <location>
        <begin position="412"/>
        <end position="435"/>
    </location>
</feature>
<dbReference type="Pfam" id="PF25597">
    <property type="entry name" value="SH3_retrovirus"/>
    <property type="match status" value="1"/>
</dbReference>
<dbReference type="EMBL" id="BKCJ010011056">
    <property type="protein sequence ID" value="GEU94356.1"/>
    <property type="molecule type" value="Genomic_DNA"/>
</dbReference>
<dbReference type="InterPro" id="IPR054722">
    <property type="entry name" value="PolX-like_BBD"/>
</dbReference>
<comment type="caution">
    <text evidence="6">The sequence shown here is derived from an EMBL/GenBank/DDBJ whole genome shotgun (WGS) entry which is preliminary data.</text>
</comment>
<evidence type="ECO:0000259" key="3">
    <source>
        <dbReference type="Pfam" id="PF07727"/>
    </source>
</evidence>
<evidence type="ECO:0000256" key="2">
    <source>
        <dbReference type="SAM" id="MobiDB-lite"/>
    </source>
</evidence>
<feature type="domain" description="Retroviral polymerase SH3-like" evidence="5">
    <location>
        <begin position="297"/>
        <end position="351"/>
    </location>
</feature>
<feature type="domain" description="Retrovirus-related Pol polyprotein from transposon TNT 1-94-like beta-barrel" evidence="4">
    <location>
        <begin position="174"/>
        <end position="247"/>
    </location>
</feature>
<keyword evidence="1" id="KW-0175">Coiled coil</keyword>
<feature type="compositionally biased region" description="Basic and acidic residues" evidence="2">
    <location>
        <begin position="643"/>
        <end position="656"/>
    </location>
</feature>
<proteinExistence type="predicted"/>
<feature type="compositionally biased region" description="Basic residues" evidence="2">
    <location>
        <begin position="675"/>
        <end position="684"/>
    </location>
</feature>
<dbReference type="InterPro" id="IPR057670">
    <property type="entry name" value="SH3_retrovirus"/>
</dbReference>